<keyword evidence="10" id="KW-1133">Transmembrane helix</keyword>
<dbReference type="InterPro" id="IPR001876">
    <property type="entry name" value="Znf_RanBP2"/>
</dbReference>
<protein>
    <recommendedName>
        <fullName evidence="3">HECT-type E3 ubiquitin transferase</fullName>
        <ecNumber evidence="3">2.3.2.26</ecNumber>
    </recommendedName>
</protein>
<dbReference type="EC" id="2.3.2.26" evidence="3"/>
<dbReference type="InterPro" id="IPR035983">
    <property type="entry name" value="Hect_E3_ubiquitin_ligase"/>
</dbReference>
<evidence type="ECO:0000256" key="3">
    <source>
        <dbReference type="ARBA" id="ARBA00012485"/>
    </source>
</evidence>
<dbReference type="Gene3D" id="3.30.2410.10">
    <property type="entry name" value="Hect, E3 ligase catalytic domain"/>
    <property type="match status" value="1"/>
</dbReference>
<organism evidence="12">
    <name type="scientific">Aphanomyces astaci</name>
    <name type="common">Crayfish plague agent</name>
    <dbReference type="NCBI Taxonomy" id="112090"/>
    <lineage>
        <taxon>Eukaryota</taxon>
        <taxon>Sar</taxon>
        <taxon>Stramenopiles</taxon>
        <taxon>Oomycota</taxon>
        <taxon>Saprolegniomycetes</taxon>
        <taxon>Saprolegniales</taxon>
        <taxon>Verrucalvaceae</taxon>
        <taxon>Aphanomyces</taxon>
    </lineage>
</organism>
<evidence type="ECO:0000256" key="6">
    <source>
        <dbReference type="ARBA" id="ARBA00022771"/>
    </source>
</evidence>
<dbReference type="CDD" id="cd00078">
    <property type="entry name" value="HECTc"/>
    <property type="match status" value="1"/>
</dbReference>
<dbReference type="InterPro" id="IPR050409">
    <property type="entry name" value="E3_ubiq-protein_ligase"/>
</dbReference>
<dbReference type="AlphaFoldDB" id="W4GI71"/>
<dbReference type="GO" id="GO:0061630">
    <property type="term" value="F:ubiquitin protein ligase activity"/>
    <property type="evidence" value="ECO:0007669"/>
    <property type="project" value="UniProtKB-EC"/>
</dbReference>
<evidence type="ECO:0000256" key="8">
    <source>
        <dbReference type="ARBA" id="ARBA00022833"/>
    </source>
</evidence>
<evidence type="ECO:0000256" key="2">
    <source>
        <dbReference type="ARBA" id="ARBA00004906"/>
    </source>
</evidence>
<feature type="active site" description="Glycyl thioester intermediate" evidence="9">
    <location>
        <position position="584"/>
    </location>
</feature>
<keyword evidence="7 9" id="KW-0833">Ubl conjugation pathway</keyword>
<gene>
    <name evidence="12" type="ORF">H257_08115</name>
</gene>
<evidence type="ECO:0000259" key="11">
    <source>
        <dbReference type="PROSITE" id="PS50237"/>
    </source>
</evidence>
<evidence type="ECO:0000256" key="10">
    <source>
        <dbReference type="SAM" id="Phobius"/>
    </source>
</evidence>
<dbReference type="GO" id="GO:0008270">
    <property type="term" value="F:zinc ion binding"/>
    <property type="evidence" value="ECO:0007669"/>
    <property type="project" value="UniProtKB-KW"/>
</dbReference>
<dbReference type="FunFam" id="3.30.2410.10:FF:000009">
    <property type="entry name" value="Probable E3 ubiquitin-protein ligase HECTD2"/>
    <property type="match status" value="1"/>
</dbReference>
<evidence type="ECO:0000256" key="5">
    <source>
        <dbReference type="ARBA" id="ARBA00022723"/>
    </source>
</evidence>
<accession>W4GI71</accession>
<dbReference type="SMART" id="SM00119">
    <property type="entry name" value="HECTc"/>
    <property type="match status" value="1"/>
</dbReference>
<dbReference type="Gene3D" id="3.90.1750.10">
    <property type="entry name" value="Hect, E3 ligase catalytic domains"/>
    <property type="match status" value="1"/>
</dbReference>
<reference evidence="12" key="1">
    <citation type="submission" date="2013-12" db="EMBL/GenBank/DDBJ databases">
        <title>The Genome Sequence of Aphanomyces astaci APO3.</title>
        <authorList>
            <consortium name="The Broad Institute Genomics Platform"/>
            <person name="Russ C."/>
            <person name="Tyler B."/>
            <person name="van West P."/>
            <person name="Dieguez-Uribeondo J."/>
            <person name="Young S.K."/>
            <person name="Zeng Q."/>
            <person name="Gargeya S."/>
            <person name="Fitzgerald M."/>
            <person name="Abouelleil A."/>
            <person name="Alvarado L."/>
            <person name="Chapman S.B."/>
            <person name="Gainer-Dewar J."/>
            <person name="Goldberg J."/>
            <person name="Griggs A."/>
            <person name="Gujja S."/>
            <person name="Hansen M."/>
            <person name="Howarth C."/>
            <person name="Imamovic A."/>
            <person name="Ireland A."/>
            <person name="Larimer J."/>
            <person name="McCowan C."/>
            <person name="Murphy C."/>
            <person name="Pearson M."/>
            <person name="Poon T.W."/>
            <person name="Priest M."/>
            <person name="Roberts A."/>
            <person name="Saif S."/>
            <person name="Shea T."/>
            <person name="Sykes S."/>
            <person name="Wortman J."/>
            <person name="Nusbaum C."/>
            <person name="Birren B."/>
        </authorList>
    </citation>
    <scope>NUCLEOTIDE SEQUENCE [LARGE SCALE GENOMIC DNA]</scope>
    <source>
        <strain evidence="12">APO3</strain>
    </source>
</reference>
<dbReference type="SUPFAM" id="SSF56204">
    <property type="entry name" value="Hect, E3 ligase catalytic domain"/>
    <property type="match status" value="1"/>
</dbReference>
<evidence type="ECO:0000256" key="7">
    <source>
        <dbReference type="ARBA" id="ARBA00022786"/>
    </source>
</evidence>
<keyword evidence="8" id="KW-0862">Zinc</keyword>
<keyword evidence="10" id="KW-0812">Transmembrane</keyword>
<dbReference type="GO" id="GO:0006511">
    <property type="term" value="P:ubiquitin-dependent protein catabolic process"/>
    <property type="evidence" value="ECO:0007669"/>
    <property type="project" value="TreeGrafter"/>
</dbReference>
<dbReference type="Pfam" id="PF00632">
    <property type="entry name" value="HECT"/>
    <property type="match status" value="1"/>
</dbReference>
<dbReference type="GO" id="GO:0016567">
    <property type="term" value="P:protein ubiquitination"/>
    <property type="evidence" value="ECO:0007669"/>
    <property type="project" value="TreeGrafter"/>
</dbReference>
<dbReference type="Gene3D" id="3.30.2160.10">
    <property type="entry name" value="Hect, E3 ligase catalytic domain"/>
    <property type="match status" value="1"/>
</dbReference>
<dbReference type="PANTHER" id="PTHR11254">
    <property type="entry name" value="HECT DOMAIN UBIQUITIN-PROTEIN LIGASE"/>
    <property type="match status" value="1"/>
</dbReference>
<dbReference type="EMBL" id="KI913130">
    <property type="protein sequence ID" value="ETV78623.1"/>
    <property type="molecule type" value="Genomic_DNA"/>
</dbReference>
<keyword evidence="10" id="KW-0472">Membrane</keyword>
<keyword evidence="4" id="KW-0808">Transferase</keyword>
<comment type="catalytic activity">
    <reaction evidence="1">
        <text>S-ubiquitinyl-[E2 ubiquitin-conjugating enzyme]-L-cysteine + [acceptor protein]-L-lysine = [E2 ubiquitin-conjugating enzyme]-L-cysteine + N(6)-ubiquitinyl-[acceptor protein]-L-lysine.</text>
        <dbReference type="EC" id="2.3.2.26"/>
    </reaction>
</comment>
<dbReference type="PROSITE" id="PS01358">
    <property type="entry name" value="ZF_RANBP2_1"/>
    <property type="match status" value="1"/>
</dbReference>
<dbReference type="PANTHER" id="PTHR11254:SF440">
    <property type="entry name" value="E3 UBIQUITIN-PROTEIN LIGASE NEDD-4"/>
    <property type="match status" value="1"/>
</dbReference>
<evidence type="ECO:0000256" key="4">
    <source>
        <dbReference type="ARBA" id="ARBA00022679"/>
    </source>
</evidence>
<dbReference type="VEuPathDB" id="FungiDB:H257_08115"/>
<evidence type="ECO:0000313" key="12">
    <source>
        <dbReference type="EMBL" id="ETV78623.1"/>
    </source>
</evidence>
<keyword evidence="6" id="KW-0863">Zinc-finger</keyword>
<proteinExistence type="predicted"/>
<dbReference type="GO" id="GO:0005737">
    <property type="term" value="C:cytoplasm"/>
    <property type="evidence" value="ECO:0007669"/>
    <property type="project" value="TreeGrafter"/>
</dbReference>
<sequence length="617" mass="68586">MEGAIPVSSVSGFIVVGIVAVYTVKVIYHHIRGDYPAPTSSQLLLNDPTTGPLSTPRLKRSDIEALLHDVPRWLCSVCAFHNIDTRWSCSLCHTARDTYLIQNTVTTTTDPSLAQESDPKSMMLLDHGARSAMNTLFYLRSLLPEDLNPRQKSARMRRQWTRSMSATHNGKVGWTRHFVNAPASATFPVHIIQVTTSNGGAAATAMWQPLDEACSSNTSVSPTLWPPLLQLSDESFSVKYAWFLSQLADLVVPFNELHLTRQSHRGDDFLNDVMHTLLALEGSELCAIVRVEFQDEIGRDAGGLQREWYLLAAEAIMTSGLFVLVNRDDQSYFINPHAATSPLPQVEAFEAVGRFIGRALLDGQGLSLPLNPVLFKAILGTPLTLDDVEMLDTQVFQSLRYVLEHDSVESLALTFAVTEDVGSGKLNVVELVEGGVDVEVTDANKHDYVERMVHHLLFHRVERPLAALIQGVYAIIPRELLAPFDHKEVELILCGLPDIDVDDWKMHTNTTDAVRTSPLWTWFWEIVADLSLEDRAKFLQYTTGSPRVPVQGFSGLTSYDGRICHFSIRGVTYTQGKYPVVHTCFNRIDLPAYPSKAALEEAIAMLLLTDATGFTLN</sequence>
<name>W4GI71_APHAT</name>
<feature type="domain" description="HECT" evidence="11">
    <location>
        <begin position="281"/>
        <end position="617"/>
    </location>
</feature>
<evidence type="ECO:0000256" key="1">
    <source>
        <dbReference type="ARBA" id="ARBA00000885"/>
    </source>
</evidence>
<dbReference type="RefSeq" id="XP_009832204.1">
    <property type="nucleotide sequence ID" value="XM_009833902.1"/>
</dbReference>
<dbReference type="GeneID" id="20810111"/>
<dbReference type="PROSITE" id="PS50237">
    <property type="entry name" value="HECT"/>
    <property type="match status" value="1"/>
</dbReference>
<dbReference type="OrthoDB" id="8068875at2759"/>
<dbReference type="InterPro" id="IPR000569">
    <property type="entry name" value="HECT_dom"/>
</dbReference>
<comment type="pathway">
    <text evidence="2">Protein modification; protein ubiquitination.</text>
</comment>
<keyword evidence="5" id="KW-0479">Metal-binding</keyword>
<evidence type="ECO:0000256" key="9">
    <source>
        <dbReference type="PROSITE-ProRule" id="PRU00104"/>
    </source>
</evidence>
<feature type="transmembrane region" description="Helical" evidence="10">
    <location>
        <begin position="6"/>
        <end position="28"/>
    </location>
</feature>
<dbReference type="STRING" id="112090.W4GI71"/>